<evidence type="ECO:0000256" key="5">
    <source>
        <dbReference type="ARBA" id="ARBA00022502"/>
    </source>
</evidence>
<dbReference type="AlphaFoldDB" id="A0A3N4HIE3"/>
<evidence type="ECO:0000256" key="3">
    <source>
        <dbReference type="ARBA" id="ARBA00010345"/>
    </source>
</evidence>
<evidence type="ECO:0000256" key="11">
    <source>
        <dbReference type="RuleBase" id="RU366056"/>
    </source>
</evidence>
<sequence>MKQRTTFLIPKSAPFITPESLEYDGETLRLNEVEAWRQERWTVGVEEVPEILRNTFSQLDHLEARWQSKESGDRVNPFAGSTTPGAHFFVEAGGAEEDAMRLLCTVIKMVSLKKAVCNGLESFVHPPNSPTHHFFTPDSHPAELAATAKILLCKHLPETSKASCLQATSQLSTADSIEITYTKSTGTIVVSALWTSSPEGTWNSALTPASHRHEVGVLDERRALEPNEIALGGVIAVLGDSKELSETLLSFPAHHFSHPGSYHAHFTLPTNIHPVLNLAIDLPSPPPREECTLNAYFTTPNFAFVDKYQLSDPQFLASQNLTKLIGPFGDTDLEAPQWTAGKWGSEFVLGLNTNDIFPPALEAEESTDVEVGSIQDLEKDLEKHLEKDLEKAEPQGGLLNVKVPLHTRYIPPVDGQDATVPHALPFPAVFYACPPLEASESASTAKNPFKPASYGFESYFAKDTTFHHISPAYQLSEASEARMEIPTLGMINAQVVRTGTVLVVVGCVTYLCVVMARSLGLLGGKKVDGGKVKKTQ</sequence>
<dbReference type="GO" id="GO:0000030">
    <property type="term" value="F:mannosyltransferase activity"/>
    <property type="evidence" value="ECO:0007669"/>
    <property type="project" value="TreeGrafter"/>
</dbReference>
<dbReference type="OrthoDB" id="5546453at2759"/>
<keyword evidence="9 11" id="KW-0472">Membrane</keyword>
<evidence type="ECO:0000256" key="1">
    <source>
        <dbReference type="ARBA" id="ARBA00004643"/>
    </source>
</evidence>
<reference evidence="12 13" key="1">
    <citation type="journal article" date="2018" name="Nat. Ecol. Evol.">
        <title>Pezizomycetes genomes reveal the molecular basis of ectomycorrhizal truffle lifestyle.</title>
        <authorList>
            <person name="Murat C."/>
            <person name="Payen T."/>
            <person name="Noel B."/>
            <person name="Kuo A."/>
            <person name="Morin E."/>
            <person name="Chen J."/>
            <person name="Kohler A."/>
            <person name="Krizsan K."/>
            <person name="Balestrini R."/>
            <person name="Da Silva C."/>
            <person name="Montanini B."/>
            <person name="Hainaut M."/>
            <person name="Levati E."/>
            <person name="Barry K.W."/>
            <person name="Belfiori B."/>
            <person name="Cichocki N."/>
            <person name="Clum A."/>
            <person name="Dockter R.B."/>
            <person name="Fauchery L."/>
            <person name="Guy J."/>
            <person name="Iotti M."/>
            <person name="Le Tacon F."/>
            <person name="Lindquist E.A."/>
            <person name="Lipzen A."/>
            <person name="Malagnac F."/>
            <person name="Mello A."/>
            <person name="Molinier V."/>
            <person name="Miyauchi S."/>
            <person name="Poulain J."/>
            <person name="Riccioni C."/>
            <person name="Rubini A."/>
            <person name="Sitrit Y."/>
            <person name="Splivallo R."/>
            <person name="Traeger S."/>
            <person name="Wang M."/>
            <person name="Zifcakova L."/>
            <person name="Wipf D."/>
            <person name="Zambonelli A."/>
            <person name="Paolocci F."/>
            <person name="Nowrousian M."/>
            <person name="Ottonello S."/>
            <person name="Baldrian P."/>
            <person name="Spatafora J.W."/>
            <person name="Henrissat B."/>
            <person name="Nagy L.G."/>
            <person name="Aury J.M."/>
            <person name="Wincker P."/>
            <person name="Grigoriev I.V."/>
            <person name="Bonfante P."/>
            <person name="Martin F.M."/>
        </authorList>
    </citation>
    <scope>NUCLEOTIDE SEQUENCE [LARGE SCALE GENOMIC DNA]</scope>
    <source>
        <strain evidence="12 13">RN42</strain>
    </source>
</reference>
<dbReference type="PANTHER" id="PTHR28533:SF1">
    <property type="entry name" value="PROTEIN PBN1"/>
    <property type="match status" value="1"/>
</dbReference>
<dbReference type="GO" id="GO:0006506">
    <property type="term" value="P:GPI anchor biosynthetic process"/>
    <property type="evidence" value="ECO:0007669"/>
    <property type="project" value="UniProtKB-UniPathway"/>
</dbReference>
<evidence type="ECO:0000313" key="12">
    <source>
        <dbReference type="EMBL" id="RPA71760.1"/>
    </source>
</evidence>
<dbReference type="GO" id="GO:0005789">
    <property type="term" value="C:endoplasmic reticulum membrane"/>
    <property type="evidence" value="ECO:0007669"/>
    <property type="project" value="UniProtKB-SubCell"/>
</dbReference>
<dbReference type="UniPathway" id="UPA00196"/>
<evidence type="ECO:0000256" key="8">
    <source>
        <dbReference type="ARBA" id="ARBA00022989"/>
    </source>
</evidence>
<keyword evidence="8 11" id="KW-1133">Transmembrane helix</keyword>
<organism evidence="12 13">
    <name type="scientific">Ascobolus immersus RN42</name>
    <dbReference type="NCBI Taxonomy" id="1160509"/>
    <lineage>
        <taxon>Eukaryota</taxon>
        <taxon>Fungi</taxon>
        <taxon>Dikarya</taxon>
        <taxon>Ascomycota</taxon>
        <taxon>Pezizomycotina</taxon>
        <taxon>Pezizomycetes</taxon>
        <taxon>Pezizales</taxon>
        <taxon>Ascobolaceae</taxon>
        <taxon>Ascobolus</taxon>
    </lineage>
</organism>
<gene>
    <name evidence="12" type="ORF">BJ508DRAFT_85507</name>
</gene>
<proteinExistence type="inferred from homology"/>
<dbReference type="GO" id="GO:1990529">
    <property type="term" value="C:glycosylphosphatidylinositol-mannosyltransferase I complex"/>
    <property type="evidence" value="ECO:0007669"/>
    <property type="project" value="TreeGrafter"/>
</dbReference>
<keyword evidence="6 11" id="KW-0812">Transmembrane</keyword>
<evidence type="ECO:0000256" key="9">
    <source>
        <dbReference type="ARBA" id="ARBA00023136"/>
    </source>
</evidence>
<evidence type="ECO:0000313" key="13">
    <source>
        <dbReference type="Proteomes" id="UP000275078"/>
    </source>
</evidence>
<keyword evidence="10" id="KW-0325">Glycoprotein</keyword>
<dbReference type="EMBL" id="ML119901">
    <property type="protein sequence ID" value="RPA71760.1"/>
    <property type="molecule type" value="Genomic_DNA"/>
</dbReference>
<dbReference type="STRING" id="1160509.A0A3N4HIE3"/>
<comment type="subcellular location">
    <subcellularLocation>
        <location evidence="11">Endoplasmic reticulum membrane</location>
        <topology evidence="11">Single-pass membrane protein</topology>
    </subcellularLocation>
    <subcellularLocation>
        <location evidence="1">Endoplasmic reticulum membrane</location>
        <topology evidence="1">Single-pass type III membrane protein</topology>
    </subcellularLocation>
</comment>
<evidence type="ECO:0000256" key="10">
    <source>
        <dbReference type="ARBA" id="ARBA00023180"/>
    </source>
</evidence>
<evidence type="ECO:0000256" key="7">
    <source>
        <dbReference type="ARBA" id="ARBA00022824"/>
    </source>
</evidence>
<evidence type="ECO:0000256" key="4">
    <source>
        <dbReference type="ARBA" id="ARBA00020410"/>
    </source>
</evidence>
<dbReference type="Proteomes" id="UP000275078">
    <property type="component" value="Unassembled WGS sequence"/>
</dbReference>
<name>A0A3N4HIE3_ASCIM</name>
<keyword evidence="13" id="KW-1185">Reference proteome</keyword>
<evidence type="ECO:0000256" key="2">
    <source>
        <dbReference type="ARBA" id="ARBA00004687"/>
    </source>
</evidence>
<keyword evidence="7 11" id="KW-0256">Endoplasmic reticulum</keyword>
<dbReference type="SMART" id="SM00780">
    <property type="entry name" value="PIG-X"/>
    <property type="match status" value="1"/>
</dbReference>
<protein>
    <recommendedName>
        <fullName evidence="4 11">Protein PBN1</fullName>
    </recommendedName>
</protein>
<accession>A0A3N4HIE3</accession>
<comment type="pathway">
    <text evidence="2 11">Glycolipid biosynthesis; glycosylphosphatidylinositol-anchor biosynthesis.</text>
</comment>
<evidence type="ECO:0000256" key="6">
    <source>
        <dbReference type="ARBA" id="ARBA00022692"/>
    </source>
</evidence>
<dbReference type="InterPro" id="IPR042322">
    <property type="entry name" value="Pbn1"/>
</dbReference>
<feature type="transmembrane region" description="Helical" evidence="11">
    <location>
        <begin position="495"/>
        <end position="516"/>
    </location>
</feature>
<dbReference type="InterPro" id="IPR013233">
    <property type="entry name" value="PIG-X/PBN1"/>
</dbReference>
<comment type="function">
    <text evidence="11">Required for proper folding and/or the stability of a subset of proteins in the endoplasmic reticulum. Component of glycosylphosphatidylinositol-mannosyltransferase 1 which transfers the first of the 4 mannoses in the GPI-anchor precursors during GPI-anchor biosynthesis. Probably acts by stabilizing the mannosyltransferase GPI14.</text>
</comment>
<dbReference type="PANTHER" id="PTHR28533">
    <property type="entry name" value="PROTEIN PBN1"/>
    <property type="match status" value="1"/>
</dbReference>
<dbReference type="Pfam" id="PF08320">
    <property type="entry name" value="PIG-X"/>
    <property type="match status" value="1"/>
</dbReference>
<comment type="similarity">
    <text evidence="3 11">Belongs to the PIGX family.</text>
</comment>
<keyword evidence="5 11" id="KW-0337">GPI-anchor biosynthesis</keyword>